<gene>
    <name evidence="3" type="ORF">DRF65_02535</name>
</gene>
<evidence type="ECO:0000313" key="4">
    <source>
        <dbReference type="Proteomes" id="UP000256686"/>
    </source>
</evidence>
<dbReference type="PANTHER" id="PTHR11487:SF0">
    <property type="entry name" value="S-ACYL FATTY ACID SYNTHASE THIOESTERASE, MEDIUM CHAIN"/>
    <property type="match status" value="1"/>
</dbReference>
<accession>A0A3D9CFH0</accession>
<dbReference type="SUPFAM" id="SSF53474">
    <property type="entry name" value="alpha/beta-Hydrolases"/>
    <property type="match status" value="1"/>
</dbReference>
<name>A0A3D9CFH0_9FLAO</name>
<dbReference type="InterPro" id="IPR029058">
    <property type="entry name" value="AB_hydrolase_fold"/>
</dbReference>
<dbReference type="Gene3D" id="3.40.50.1820">
    <property type="entry name" value="alpha/beta hydrolase"/>
    <property type="match status" value="1"/>
</dbReference>
<feature type="domain" description="Thioesterase" evidence="2">
    <location>
        <begin position="21"/>
        <end position="243"/>
    </location>
</feature>
<organism evidence="3 4">
    <name type="scientific">Chryseobacterium pennae</name>
    <dbReference type="NCBI Taxonomy" id="2258962"/>
    <lineage>
        <taxon>Bacteria</taxon>
        <taxon>Pseudomonadati</taxon>
        <taxon>Bacteroidota</taxon>
        <taxon>Flavobacteriia</taxon>
        <taxon>Flavobacteriales</taxon>
        <taxon>Weeksellaceae</taxon>
        <taxon>Chryseobacterium group</taxon>
        <taxon>Chryseobacterium</taxon>
    </lineage>
</organism>
<evidence type="ECO:0000313" key="3">
    <source>
        <dbReference type="EMBL" id="REC64466.1"/>
    </source>
</evidence>
<comment type="caution">
    <text evidence="3">The sequence shown here is derived from an EMBL/GenBank/DDBJ whole genome shotgun (WGS) entry which is preliminary data.</text>
</comment>
<keyword evidence="4" id="KW-1185">Reference proteome</keyword>
<dbReference type="InterPro" id="IPR012223">
    <property type="entry name" value="TEII"/>
</dbReference>
<dbReference type="EMBL" id="QNVT01000001">
    <property type="protein sequence ID" value="REC64466.1"/>
    <property type="molecule type" value="Genomic_DNA"/>
</dbReference>
<comment type="similarity">
    <text evidence="1">Belongs to the thioesterase family.</text>
</comment>
<dbReference type="AlphaFoldDB" id="A0A3D9CFH0"/>
<dbReference type="PANTHER" id="PTHR11487">
    <property type="entry name" value="THIOESTERASE"/>
    <property type="match status" value="1"/>
</dbReference>
<protein>
    <submittedName>
        <fullName evidence="3">Thioesterase</fullName>
    </submittedName>
</protein>
<dbReference type="Proteomes" id="UP000256686">
    <property type="component" value="Unassembled WGS sequence"/>
</dbReference>
<dbReference type="GO" id="GO:0008610">
    <property type="term" value="P:lipid biosynthetic process"/>
    <property type="evidence" value="ECO:0007669"/>
    <property type="project" value="TreeGrafter"/>
</dbReference>
<evidence type="ECO:0000256" key="1">
    <source>
        <dbReference type="ARBA" id="ARBA00007169"/>
    </source>
</evidence>
<sequence length="251" mass="28444">MLLCRTIKGKPMNRTRSSKPQIFLLHYAGGDRNSFRPLIEGLQSHFQVETPELPGRGDRMAEPPLKNKQEAIADVLEQIQRVRQKDVPYLIYGHSMGAILGLEICHAMEKESDAPVHFVATGYPGPGIKNTPPIADLPKTEFFAEVRKLGGISDEVMQYEELLDFFEPVLRSDFGLLENKSNQIPDIKIQTPIYAIMGKSEKYALNIRNWANYTEAECECQIVNGNHFFINQNFNYLSQVIKNLMNTATAK</sequence>
<evidence type="ECO:0000259" key="2">
    <source>
        <dbReference type="Pfam" id="PF00975"/>
    </source>
</evidence>
<proteinExistence type="inferred from homology"/>
<dbReference type="Pfam" id="PF00975">
    <property type="entry name" value="Thioesterase"/>
    <property type="match status" value="1"/>
</dbReference>
<reference evidence="4" key="1">
    <citation type="submission" date="2018-06" db="EMBL/GenBank/DDBJ databases">
        <authorList>
            <person name="Lum Nde A."/>
            <person name="Hugo C."/>
        </authorList>
    </citation>
    <scope>NUCLEOTIDE SEQUENCE [LARGE SCALE GENOMIC DNA]</scope>
    <source>
        <strain evidence="4">1_F178</strain>
    </source>
</reference>
<dbReference type="InterPro" id="IPR001031">
    <property type="entry name" value="Thioesterase"/>
</dbReference>